<evidence type="ECO:0000313" key="1">
    <source>
        <dbReference type="EMBL" id="KAI3850751.1"/>
    </source>
</evidence>
<evidence type="ECO:0000313" key="2">
    <source>
        <dbReference type="Proteomes" id="UP001202328"/>
    </source>
</evidence>
<sequence length="78" mass="8550">MGLLIQDINTLALTGHLDWRKTHAFDHFMGSMILCKFAAMVLPERLVELKFDHINGNGSNYGSPYECQLASLLGGAGV</sequence>
<accession>A0AAD4S0D6</accession>
<name>A0AAD4S0D6_9MAGN</name>
<organism evidence="1 2">
    <name type="scientific">Papaver atlanticum</name>
    <dbReference type="NCBI Taxonomy" id="357466"/>
    <lineage>
        <taxon>Eukaryota</taxon>
        <taxon>Viridiplantae</taxon>
        <taxon>Streptophyta</taxon>
        <taxon>Embryophyta</taxon>
        <taxon>Tracheophyta</taxon>
        <taxon>Spermatophyta</taxon>
        <taxon>Magnoliopsida</taxon>
        <taxon>Ranunculales</taxon>
        <taxon>Papaveraceae</taxon>
        <taxon>Papaveroideae</taxon>
        <taxon>Papaver</taxon>
    </lineage>
</organism>
<dbReference type="Proteomes" id="UP001202328">
    <property type="component" value="Unassembled WGS sequence"/>
</dbReference>
<reference evidence="1" key="1">
    <citation type="submission" date="2022-04" db="EMBL/GenBank/DDBJ databases">
        <title>A functionally conserved STORR gene fusion in Papaver species that diverged 16.8 million years ago.</title>
        <authorList>
            <person name="Catania T."/>
        </authorList>
    </citation>
    <scope>NUCLEOTIDE SEQUENCE</scope>
    <source>
        <strain evidence="1">S-188037</strain>
    </source>
</reference>
<feature type="non-terminal residue" evidence="1">
    <location>
        <position position="1"/>
    </location>
</feature>
<dbReference type="EMBL" id="JAJJMB010015994">
    <property type="protein sequence ID" value="KAI3850751.1"/>
    <property type="molecule type" value="Genomic_DNA"/>
</dbReference>
<protein>
    <submittedName>
        <fullName evidence="1">Uncharacterized protein</fullName>
    </submittedName>
</protein>
<dbReference type="AlphaFoldDB" id="A0AAD4S0D6"/>
<keyword evidence="2" id="KW-1185">Reference proteome</keyword>
<comment type="caution">
    <text evidence="1">The sequence shown here is derived from an EMBL/GenBank/DDBJ whole genome shotgun (WGS) entry which is preliminary data.</text>
</comment>
<proteinExistence type="predicted"/>
<gene>
    <name evidence="1" type="ORF">MKW98_030811</name>
</gene>